<dbReference type="PROSITE" id="PS00668">
    <property type="entry name" value="COMPLEX1_ND1_2"/>
    <property type="match status" value="1"/>
</dbReference>
<feature type="transmembrane region" description="Helical" evidence="5">
    <location>
        <begin position="6"/>
        <end position="30"/>
    </location>
</feature>
<keyword evidence="5" id="KW-1278">Translocase</keyword>
<comment type="caution">
    <text evidence="7">The sequence shown here is derived from an EMBL/GenBank/DDBJ whole genome shotgun (WGS) entry which is preliminary data.</text>
</comment>
<accession>A0A937X5J1</accession>
<evidence type="ECO:0000256" key="2">
    <source>
        <dbReference type="ARBA" id="ARBA00022692"/>
    </source>
</evidence>
<evidence type="ECO:0000256" key="5">
    <source>
        <dbReference type="HAMAP-Rule" id="MF_01350"/>
    </source>
</evidence>
<dbReference type="GO" id="GO:0009060">
    <property type="term" value="P:aerobic respiration"/>
    <property type="evidence" value="ECO:0007669"/>
    <property type="project" value="TreeGrafter"/>
</dbReference>
<dbReference type="EMBL" id="VGJX01000296">
    <property type="protein sequence ID" value="MBM3274692.1"/>
    <property type="molecule type" value="Genomic_DNA"/>
</dbReference>
<evidence type="ECO:0000256" key="1">
    <source>
        <dbReference type="ARBA" id="ARBA00004141"/>
    </source>
</evidence>
<evidence type="ECO:0000256" key="4">
    <source>
        <dbReference type="ARBA" id="ARBA00023136"/>
    </source>
</evidence>
<feature type="transmembrane region" description="Helical" evidence="5">
    <location>
        <begin position="291"/>
        <end position="314"/>
    </location>
</feature>
<feature type="transmembrane region" description="Helical" evidence="5">
    <location>
        <begin position="411"/>
        <end position="432"/>
    </location>
</feature>
<feature type="transmembrane region" description="Helical" evidence="5">
    <location>
        <begin position="163"/>
        <end position="184"/>
    </location>
</feature>
<evidence type="ECO:0000313" key="7">
    <source>
        <dbReference type="EMBL" id="MBM3274692.1"/>
    </source>
</evidence>
<dbReference type="EC" id="7.1.1.-" evidence="5"/>
<keyword evidence="3 5" id="KW-1133">Transmembrane helix</keyword>
<dbReference type="AlphaFoldDB" id="A0A937X5J1"/>
<gene>
    <name evidence="5" type="primary">nuoH</name>
    <name evidence="7" type="ORF">FJZ00_06045</name>
</gene>
<keyword evidence="5" id="KW-1003">Cell membrane</keyword>
<evidence type="ECO:0000256" key="6">
    <source>
        <dbReference type="RuleBase" id="RU000471"/>
    </source>
</evidence>
<feature type="transmembrane region" description="Helical" evidence="5">
    <location>
        <begin position="82"/>
        <end position="105"/>
    </location>
</feature>
<dbReference type="GO" id="GO:0048038">
    <property type="term" value="F:quinone binding"/>
    <property type="evidence" value="ECO:0007669"/>
    <property type="project" value="UniProtKB-KW"/>
</dbReference>
<dbReference type="HAMAP" id="MF_01350">
    <property type="entry name" value="NDH1_NuoH"/>
    <property type="match status" value="1"/>
</dbReference>
<dbReference type="GO" id="GO:0005886">
    <property type="term" value="C:plasma membrane"/>
    <property type="evidence" value="ECO:0007669"/>
    <property type="project" value="UniProtKB-SubCell"/>
</dbReference>
<name>A0A937X5J1_9BACT</name>
<comment type="subcellular location">
    <subcellularLocation>
        <location evidence="5 6">Cell membrane</location>
        <topology evidence="5 6">Multi-pass membrane protein</topology>
    </subcellularLocation>
    <subcellularLocation>
        <location evidence="1">Membrane</location>
        <topology evidence="1">Multi-pass membrane protein</topology>
    </subcellularLocation>
</comment>
<keyword evidence="2 5" id="KW-0812">Transmembrane</keyword>
<comment type="subunit">
    <text evidence="5">NDH-1 is composed of 14 different subunits. Subunits NuoA, H, J, K, L, M, N constitute the membrane sector of the complex.</text>
</comment>
<feature type="transmembrane region" description="Helical" evidence="5">
    <location>
        <begin position="117"/>
        <end position="143"/>
    </location>
</feature>
<dbReference type="InterPro" id="IPR001694">
    <property type="entry name" value="NADH_UbQ_OxRdtase_su1/FPO"/>
</dbReference>
<comment type="caution">
    <text evidence="5">Lacks conserved residue(s) required for the propagation of feature annotation.</text>
</comment>
<dbReference type="InterPro" id="IPR018086">
    <property type="entry name" value="NADH_UbQ_OxRdtase_su1_CS"/>
</dbReference>
<feature type="transmembrane region" description="Helical" evidence="5">
    <location>
        <begin position="368"/>
        <end position="390"/>
    </location>
</feature>
<dbReference type="PANTHER" id="PTHR11432">
    <property type="entry name" value="NADH DEHYDROGENASE SUBUNIT 1"/>
    <property type="match status" value="1"/>
</dbReference>
<dbReference type="GO" id="GO:0003954">
    <property type="term" value="F:NADH dehydrogenase activity"/>
    <property type="evidence" value="ECO:0007669"/>
    <property type="project" value="TreeGrafter"/>
</dbReference>
<feature type="transmembrane region" description="Helical" evidence="5">
    <location>
        <begin position="334"/>
        <end position="356"/>
    </location>
</feature>
<organism evidence="7 8">
    <name type="scientific">Candidatus Tanganyikabacteria bacterium</name>
    <dbReference type="NCBI Taxonomy" id="2961651"/>
    <lineage>
        <taxon>Bacteria</taxon>
        <taxon>Bacillati</taxon>
        <taxon>Candidatus Sericytochromatia</taxon>
        <taxon>Candidatus Tanganyikabacteria</taxon>
    </lineage>
</organism>
<feature type="transmembrane region" description="Helical" evidence="5">
    <location>
        <begin position="259"/>
        <end position="279"/>
    </location>
</feature>
<sequence length="461" mass="50344">MTAPDVIATILRAVLAAGIVLTLVPLTVWLERKGAAYIQDRPGPNRAAAFGIFRLGGVTHVVADAIKLIAKEDLMPAHVNPFYWKLAPMLVGMIPLLTFAIIPMADDFRVGSFVTPMALLLLDAGLLWFFAITSLAVYGVVFAGWSSGNKYSLLGGVRSTAQLLSYEIPMAIAAICVILTFGTVQPNEIVRMQGELLFGFIPQWGVVLQPLAAIVFLTCAFAEINRVPFDLAESEAELVAGYHTEYSGMRFGTFFLAEYMALIVSGALSVTLFFGGWQVPFLPTERLVSGAATLLPAFLGLGAVVCGLLGWLGYRHYQTYAKGRWNDRRDFEPLILGSLMFALAMVQLVLAGAAWGARDGLAAWIPPLFATVIQLSAFVAKLCFFCWVFVWVRWSLPRFRYDQLLNLGWKALLPISLLNLLLTGVLLSLASLPPSTTTWIVLGMGILAGSLLVWTFRRQTA</sequence>
<evidence type="ECO:0000256" key="3">
    <source>
        <dbReference type="ARBA" id="ARBA00022989"/>
    </source>
</evidence>
<dbReference type="PANTHER" id="PTHR11432:SF3">
    <property type="entry name" value="NADH-UBIQUINONE OXIDOREDUCTASE CHAIN 1"/>
    <property type="match status" value="1"/>
</dbReference>
<keyword evidence="4 5" id="KW-0472">Membrane</keyword>
<proteinExistence type="inferred from homology"/>
<dbReference type="Pfam" id="PF00146">
    <property type="entry name" value="NADHdh"/>
    <property type="match status" value="1"/>
</dbReference>
<dbReference type="Proteomes" id="UP000703893">
    <property type="component" value="Unassembled WGS sequence"/>
</dbReference>
<reference evidence="7 8" key="1">
    <citation type="submission" date="2019-03" db="EMBL/GenBank/DDBJ databases">
        <title>Lake Tanganyika Metagenome-Assembled Genomes (MAGs).</title>
        <authorList>
            <person name="Tran P."/>
        </authorList>
    </citation>
    <scope>NUCLEOTIDE SEQUENCE [LARGE SCALE GENOMIC DNA]</scope>
    <source>
        <strain evidence="7">K_DeepCast_65m_m2_236</strain>
    </source>
</reference>
<comment type="function">
    <text evidence="5">NDH-1 shuttles electrons from NADH, via FMN and iron-sulfur (Fe-S) centers, to quinones in the respiratory chain. The immediate electron acceptor for the enzyme in this species is believed to be ubiquinone. Couples the redox reaction to proton translocation (for every two electrons transferred, four hydrogen ions are translocated across the cytoplasmic membrane), and thus conserves the redox energy in a proton gradient. This subunit may bind ubiquinone.</text>
</comment>
<comment type="catalytic activity">
    <reaction evidence="5">
        <text>a quinone + NADH + 5 H(+)(in) = a quinol + NAD(+) + 4 H(+)(out)</text>
        <dbReference type="Rhea" id="RHEA:57888"/>
        <dbReference type="ChEBI" id="CHEBI:15378"/>
        <dbReference type="ChEBI" id="CHEBI:24646"/>
        <dbReference type="ChEBI" id="CHEBI:57540"/>
        <dbReference type="ChEBI" id="CHEBI:57945"/>
        <dbReference type="ChEBI" id="CHEBI:132124"/>
    </reaction>
</comment>
<keyword evidence="5" id="KW-0874">Quinone</keyword>
<keyword evidence="5 6" id="KW-0520">NAD</keyword>
<comment type="similarity">
    <text evidence="5 6">Belongs to the complex I subunit 1 family.</text>
</comment>
<evidence type="ECO:0000313" key="8">
    <source>
        <dbReference type="Proteomes" id="UP000703893"/>
    </source>
</evidence>
<keyword evidence="5" id="KW-0830">Ubiquinone</keyword>
<dbReference type="GO" id="GO:0016655">
    <property type="term" value="F:oxidoreductase activity, acting on NAD(P)H, quinone or similar compound as acceptor"/>
    <property type="evidence" value="ECO:0007669"/>
    <property type="project" value="UniProtKB-UniRule"/>
</dbReference>
<feature type="transmembrane region" description="Helical" evidence="5">
    <location>
        <begin position="438"/>
        <end position="456"/>
    </location>
</feature>
<protein>
    <recommendedName>
        <fullName evidence="5">NADH-quinone oxidoreductase subunit H</fullName>
        <ecNumber evidence="5">7.1.1.-</ecNumber>
    </recommendedName>
    <alternativeName>
        <fullName evidence="5">NADH dehydrogenase I subunit H</fullName>
    </alternativeName>
    <alternativeName>
        <fullName evidence="5">NDH-1 subunit H</fullName>
    </alternativeName>
</protein>